<dbReference type="GO" id="GO:0046961">
    <property type="term" value="F:proton-transporting ATPase activity, rotational mechanism"/>
    <property type="evidence" value="ECO:0007669"/>
    <property type="project" value="TreeGrafter"/>
</dbReference>
<keyword evidence="4 13" id="KW-0812">Transmembrane</keyword>
<keyword evidence="3 13" id="KW-0138">CF(0)</keyword>
<proteinExistence type="inferred from homology"/>
<dbReference type="Pfam" id="PF00430">
    <property type="entry name" value="ATP-synt_B"/>
    <property type="match status" value="1"/>
</dbReference>
<keyword evidence="6 13" id="KW-1133">Transmembrane helix</keyword>
<dbReference type="PANTHER" id="PTHR33445:SF2">
    <property type="entry name" value="ATP SYNTHASE SUBUNIT B', CHLOROPLASTIC"/>
    <property type="match status" value="1"/>
</dbReference>
<evidence type="ECO:0000256" key="9">
    <source>
        <dbReference type="ARBA" id="ARBA00023310"/>
    </source>
</evidence>
<dbReference type="AlphaFoldDB" id="A0AAU9C7R3"/>
<evidence type="ECO:0000256" key="7">
    <source>
        <dbReference type="ARBA" id="ARBA00023065"/>
    </source>
</evidence>
<dbReference type="GO" id="GO:0005886">
    <property type="term" value="C:plasma membrane"/>
    <property type="evidence" value="ECO:0007669"/>
    <property type="project" value="UniProtKB-SubCell"/>
</dbReference>
<feature type="transmembrane region" description="Helical" evidence="13">
    <location>
        <begin position="6"/>
        <end position="27"/>
    </location>
</feature>
<sequence length="249" mass="29111">MQVDWLTVVAQIVNFLVLAALLKRFLYRPIVTAMAARQAHIERQLQEARHLKAQAERLIATYRHRLEEVEQQSRQLLEQARQEAERERQALLDQARLEVEAKRRQWLEALAREQQQLARDLERLLGEQLIALGRKAFAELAGRRLEACLVETFLERLETSPELQRLLTESGSRQWTVATAQPLDADLRRRIETALRRFNPDVQVRFVEREALILGIALEAGERVWSWNLAAWLEQLEAELQRFLQTLPS</sequence>
<comment type="function">
    <text evidence="10 13">F(1)F(0) ATP synthase produces ATP from ADP in the presence of a proton or sodium gradient. F-type ATPases consist of two structural domains, F(1) containing the extramembraneous catalytic core and F(0) containing the membrane proton channel, linked together by a central stalk and a peripheral stalk. During catalysis, ATP synthesis in the catalytic domain of F(1) is coupled via a rotary mechanism of the central stalk subunits to proton translocation.</text>
</comment>
<dbReference type="GO" id="GO:0046933">
    <property type="term" value="F:proton-transporting ATP synthase activity, rotational mechanism"/>
    <property type="evidence" value="ECO:0007669"/>
    <property type="project" value="UniProtKB-UniRule"/>
</dbReference>
<evidence type="ECO:0000256" key="2">
    <source>
        <dbReference type="ARBA" id="ARBA00022448"/>
    </source>
</evidence>
<evidence type="ECO:0000256" key="11">
    <source>
        <dbReference type="ARBA" id="ARBA00025614"/>
    </source>
</evidence>
<dbReference type="Proteomes" id="UP001321450">
    <property type="component" value="Chromosome"/>
</dbReference>
<accession>A0AAU9C7R3</accession>
<dbReference type="HAMAP" id="MF_01398">
    <property type="entry name" value="ATP_synth_b_bprime"/>
    <property type="match status" value="1"/>
</dbReference>
<evidence type="ECO:0000313" key="17">
    <source>
        <dbReference type="Proteomes" id="UP001321450"/>
    </source>
</evidence>
<dbReference type="EMBL" id="AP024718">
    <property type="protein sequence ID" value="BCX87842.1"/>
    <property type="molecule type" value="Genomic_DNA"/>
</dbReference>
<comment type="subunit">
    <text evidence="13">F-type ATPases have 2 components, F(1) - the catalytic core - and F(0) - the membrane proton channel. F(1) has five subunits: alpha(3), beta(3), gamma(1), delta(1), epsilon(1). F(0) has three main subunits: a(1), b(2) and c(10-14). The alpha and beta chains form an alternating ring which encloses part of the gamma chain. F(1) is attached to F(0) by a central stalk formed by the gamma and epsilon chains, while a peripheral stalk is formed by the delta and b chains.</text>
</comment>
<keyword evidence="9 13" id="KW-0066">ATP synthesis</keyword>
<evidence type="ECO:0000256" key="5">
    <source>
        <dbReference type="ARBA" id="ARBA00022781"/>
    </source>
</evidence>
<organism evidence="16 17">
    <name type="scientific">Methylomarinovum tepidoasis</name>
    <dbReference type="NCBI Taxonomy" id="2840183"/>
    <lineage>
        <taxon>Bacteria</taxon>
        <taxon>Pseudomonadati</taxon>
        <taxon>Pseudomonadota</taxon>
        <taxon>Gammaproteobacteria</taxon>
        <taxon>Methylococcales</taxon>
        <taxon>Methylothermaceae</taxon>
        <taxon>Methylomarinovum</taxon>
    </lineage>
</organism>
<keyword evidence="2 13" id="KW-0813">Transport</keyword>
<reference evidence="17" key="1">
    <citation type="journal article" date="2024" name="Int. J. Syst. Evol. Microbiol.">
        <title>Methylomarinovum tepidoasis sp. nov., a moderately thermophilic methanotroph of the family Methylothermaceae isolated from a deep-sea hydrothermal field.</title>
        <authorList>
            <person name="Hirayama H."/>
            <person name="Takaki Y."/>
            <person name="Abe M."/>
            <person name="Miyazaki M."/>
            <person name="Uematsu K."/>
            <person name="Matsui Y."/>
            <person name="Takai K."/>
        </authorList>
    </citation>
    <scope>NUCLEOTIDE SEQUENCE [LARGE SCALE GENOMIC DNA]</scope>
    <source>
        <strain evidence="17">IN45</strain>
    </source>
</reference>
<keyword evidence="15" id="KW-0175">Coiled coil</keyword>
<keyword evidence="5 13" id="KW-0375">Hydrogen ion transport</keyword>
<gene>
    <name evidence="13" type="primary">atpF</name>
    <name evidence="16" type="ORF">MIN45_P0209</name>
</gene>
<evidence type="ECO:0000256" key="10">
    <source>
        <dbReference type="ARBA" id="ARBA00025198"/>
    </source>
</evidence>
<dbReference type="PANTHER" id="PTHR33445">
    <property type="entry name" value="ATP SYNTHASE SUBUNIT B', CHLOROPLASTIC"/>
    <property type="match status" value="1"/>
</dbReference>
<keyword evidence="17" id="KW-1185">Reference proteome</keyword>
<keyword evidence="7 13" id="KW-0406">Ion transport</keyword>
<comment type="subcellular location">
    <subcellularLocation>
        <location evidence="13">Cell membrane</location>
        <topology evidence="13">Single-pass membrane protein</topology>
    </subcellularLocation>
    <subcellularLocation>
        <location evidence="12">Endomembrane system</location>
        <topology evidence="12">Single-pass membrane protein</topology>
    </subcellularLocation>
</comment>
<dbReference type="InterPro" id="IPR050059">
    <property type="entry name" value="ATP_synthase_B_chain"/>
</dbReference>
<evidence type="ECO:0000256" key="12">
    <source>
        <dbReference type="ARBA" id="ARBA00037847"/>
    </source>
</evidence>
<dbReference type="GO" id="GO:0012505">
    <property type="term" value="C:endomembrane system"/>
    <property type="evidence" value="ECO:0007669"/>
    <property type="project" value="UniProtKB-SubCell"/>
</dbReference>
<protein>
    <recommendedName>
        <fullName evidence="13">ATP synthase subunit b</fullName>
    </recommendedName>
    <alternativeName>
        <fullName evidence="13">ATP synthase F(0) sector subunit b</fullName>
    </alternativeName>
    <alternativeName>
        <fullName evidence="13">ATPase subunit I</fullName>
    </alternativeName>
    <alternativeName>
        <fullName evidence="13">F-type ATPase subunit b</fullName>
        <shortName evidence="13">F-ATPase subunit b</shortName>
    </alternativeName>
</protein>
<keyword evidence="8 13" id="KW-0472">Membrane</keyword>
<comment type="similarity">
    <text evidence="1 13 14">Belongs to the ATPase B chain family.</text>
</comment>
<dbReference type="KEGG" id="meiy:MIN45_P0209"/>
<evidence type="ECO:0000256" key="15">
    <source>
        <dbReference type="SAM" id="Coils"/>
    </source>
</evidence>
<dbReference type="GO" id="GO:0045259">
    <property type="term" value="C:proton-transporting ATP synthase complex"/>
    <property type="evidence" value="ECO:0007669"/>
    <property type="project" value="UniProtKB-KW"/>
</dbReference>
<dbReference type="CDD" id="cd06503">
    <property type="entry name" value="ATP-synt_Fo_b"/>
    <property type="match status" value="1"/>
</dbReference>
<name>A0AAU9C7R3_9GAMM</name>
<dbReference type="InterPro" id="IPR002146">
    <property type="entry name" value="ATP_synth_b/b'su_bac/chlpt"/>
</dbReference>
<evidence type="ECO:0000256" key="6">
    <source>
        <dbReference type="ARBA" id="ARBA00022989"/>
    </source>
</evidence>
<evidence type="ECO:0000256" key="3">
    <source>
        <dbReference type="ARBA" id="ARBA00022547"/>
    </source>
</evidence>
<evidence type="ECO:0000256" key="4">
    <source>
        <dbReference type="ARBA" id="ARBA00022692"/>
    </source>
</evidence>
<feature type="coiled-coil region" evidence="15">
    <location>
        <begin position="38"/>
        <end position="127"/>
    </location>
</feature>
<keyword evidence="13" id="KW-1003">Cell membrane</keyword>
<evidence type="ECO:0000256" key="13">
    <source>
        <dbReference type="HAMAP-Rule" id="MF_01398"/>
    </source>
</evidence>
<evidence type="ECO:0000256" key="8">
    <source>
        <dbReference type="ARBA" id="ARBA00023136"/>
    </source>
</evidence>
<evidence type="ECO:0000256" key="1">
    <source>
        <dbReference type="ARBA" id="ARBA00005513"/>
    </source>
</evidence>
<evidence type="ECO:0000313" key="16">
    <source>
        <dbReference type="EMBL" id="BCX87842.1"/>
    </source>
</evidence>
<evidence type="ECO:0000256" key="14">
    <source>
        <dbReference type="RuleBase" id="RU003848"/>
    </source>
</evidence>
<comment type="function">
    <text evidence="11">Component of the F(0) channel, it forms part of the peripheral stalk, linking F(1) to F(0). The b'-subunit is a diverged and duplicated form of b found in plants and photosynthetic bacteria.</text>
</comment>